<name>A0A8U0I2N9_9EURY</name>
<dbReference type="Pfam" id="PF00581">
    <property type="entry name" value="Rhodanese"/>
    <property type="match status" value="1"/>
</dbReference>
<sequence>MSNTNFDPSEVARRVREDDAEDLFVLDVRNKDDYEEWRIADSENVPIYDELLEYDYSGLEDNLDELPEDEEIAVVCVGGVTSARAAEFLREHGYDAKSVEDGMNGWGRVHREYEVDDVDGVVQIVRPGTGCVSYLVHDGDEALVVDPSQYVDQYLNAADDRDLDIVGVADTHAHADHVSGARRLAGELDVPYYLHEDDTGELNEVSKIEDGETLTVGDRDVDVIYTPGHTPGSVSFEVDDALLSGDTLFLRSVGRPDLEDSSEDAVREAAGQLFDSLDRVTDLGDAKVVLPGHFSDEEIRPLATELGALRSETDNELVGYVEDGDQEAFVETIVESLSDEPANYNEIKQINWGKEQPGGDTEALELGPNNCAAN</sequence>
<evidence type="ECO:0000256" key="1">
    <source>
        <dbReference type="ARBA" id="ARBA00022723"/>
    </source>
</evidence>
<evidence type="ECO:0000313" key="5">
    <source>
        <dbReference type="Proteomes" id="UP000830729"/>
    </source>
</evidence>
<protein>
    <submittedName>
        <fullName evidence="4">MBL fold metallo-hydrolase</fullName>
    </submittedName>
</protein>
<dbReference type="InterPro" id="IPR044528">
    <property type="entry name" value="POD-like_MBL-fold"/>
</dbReference>
<feature type="domain" description="Rhodanese" evidence="3">
    <location>
        <begin position="19"/>
        <end position="115"/>
    </location>
</feature>
<dbReference type="EMBL" id="CP096661">
    <property type="protein sequence ID" value="UPV76924.1"/>
    <property type="molecule type" value="Genomic_DNA"/>
</dbReference>
<proteinExistence type="predicted"/>
<keyword evidence="4" id="KW-0614">Plasmid</keyword>
<dbReference type="PANTHER" id="PTHR43084:SF1">
    <property type="entry name" value="PERSULFIDE DIOXYGENASE ETHE1, MITOCHONDRIAL"/>
    <property type="match status" value="1"/>
</dbReference>
<dbReference type="RefSeq" id="WP_248652957.1">
    <property type="nucleotide sequence ID" value="NZ_CP096661.1"/>
</dbReference>
<dbReference type="Gene3D" id="3.40.250.10">
    <property type="entry name" value="Rhodanese-like domain"/>
    <property type="match status" value="1"/>
</dbReference>
<dbReference type="Gene3D" id="3.60.15.10">
    <property type="entry name" value="Ribonuclease Z/Hydroxyacylglutathione hydrolase-like"/>
    <property type="match status" value="1"/>
</dbReference>
<keyword evidence="5" id="KW-1185">Reference proteome</keyword>
<dbReference type="GO" id="GO:0006749">
    <property type="term" value="P:glutathione metabolic process"/>
    <property type="evidence" value="ECO:0007669"/>
    <property type="project" value="InterPro"/>
</dbReference>
<dbReference type="PANTHER" id="PTHR43084">
    <property type="entry name" value="PERSULFIDE DIOXYGENASE ETHE1"/>
    <property type="match status" value="1"/>
</dbReference>
<dbReference type="SUPFAM" id="SSF56281">
    <property type="entry name" value="Metallo-hydrolase/oxidoreductase"/>
    <property type="match status" value="1"/>
</dbReference>
<accession>A0A8U0I2N9</accession>
<keyword evidence="1" id="KW-0479">Metal-binding</keyword>
<dbReference type="PROSITE" id="PS50206">
    <property type="entry name" value="RHODANESE_3"/>
    <property type="match status" value="1"/>
</dbReference>
<dbReference type="Proteomes" id="UP000830729">
    <property type="component" value="Plasmid unnamed2"/>
</dbReference>
<dbReference type="KEGG" id="halx:M0R89_20920"/>
<dbReference type="SUPFAM" id="SSF52821">
    <property type="entry name" value="Rhodanese/Cell cycle control phosphatase"/>
    <property type="match status" value="1"/>
</dbReference>
<dbReference type="GO" id="GO:0070813">
    <property type="term" value="P:hydrogen sulfide metabolic process"/>
    <property type="evidence" value="ECO:0007669"/>
    <property type="project" value="TreeGrafter"/>
</dbReference>
<dbReference type="Pfam" id="PF00753">
    <property type="entry name" value="Lactamase_B"/>
    <property type="match status" value="1"/>
</dbReference>
<dbReference type="GO" id="GO:0050313">
    <property type="term" value="F:sulfur dioxygenase activity"/>
    <property type="evidence" value="ECO:0007669"/>
    <property type="project" value="InterPro"/>
</dbReference>
<dbReference type="InterPro" id="IPR001279">
    <property type="entry name" value="Metallo-B-lactamas"/>
</dbReference>
<evidence type="ECO:0000313" key="4">
    <source>
        <dbReference type="EMBL" id="UPV76924.1"/>
    </source>
</evidence>
<dbReference type="GeneID" id="72187717"/>
<reference evidence="4 5" key="1">
    <citation type="submission" date="2022-04" db="EMBL/GenBank/DDBJ databases">
        <title>Diverse halophilic archaea isolated from saline environments.</title>
        <authorList>
            <person name="Cui H.-L."/>
        </authorList>
    </citation>
    <scope>NUCLEOTIDE SEQUENCE [LARGE SCALE GENOMIC DNA]</scope>
    <source>
        <strain evidence="4 5">XZYJT49</strain>
        <plasmid evidence="4 5">unnamed2</plasmid>
    </source>
</reference>
<feature type="region of interest" description="Disordered" evidence="2">
    <location>
        <begin position="352"/>
        <end position="374"/>
    </location>
</feature>
<dbReference type="GO" id="GO:0046872">
    <property type="term" value="F:metal ion binding"/>
    <property type="evidence" value="ECO:0007669"/>
    <property type="project" value="UniProtKB-KW"/>
</dbReference>
<geneLocation type="plasmid" evidence="4 5">
    <name>unnamed2</name>
</geneLocation>
<dbReference type="SMART" id="SM00849">
    <property type="entry name" value="Lactamase_B"/>
    <property type="match status" value="1"/>
</dbReference>
<organism evidence="4 5">
    <name type="scientific">Halorussus limi</name>
    <dbReference type="NCBI Taxonomy" id="2938695"/>
    <lineage>
        <taxon>Archaea</taxon>
        <taxon>Methanobacteriati</taxon>
        <taxon>Methanobacteriota</taxon>
        <taxon>Stenosarchaea group</taxon>
        <taxon>Halobacteria</taxon>
        <taxon>Halobacteriales</taxon>
        <taxon>Haladaptataceae</taxon>
        <taxon>Halorussus</taxon>
    </lineage>
</organism>
<dbReference type="SMART" id="SM00450">
    <property type="entry name" value="RHOD"/>
    <property type="match status" value="1"/>
</dbReference>
<dbReference type="InterPro" id="IPR051682">
    <property type="entry name" value="Mito_Persulfide_Diox"/>
</dbReference>
<dbReference type="CDD" id="cd07724">
    <property type="entry name" value="POD-like_MBL-fold"/>
    <property type="match status" value="1"/>
</dbReference>
<dbReference type="InterPro" id="IPR001763">
    <property type="entry name" value="Rhodanese-like_dom"/>
</dbReference>
<evidence type="ECO:0000256" key="2">
    <source>
        <dbReference type="SAM" id="MobiDB-lite"/>
    </source>
</evidence>
<dbReference type="AlphaFoldDB" id="A0A8U0I2N9"/>
<gene>
    <name evidence="4" type="ORF">M0R89_20920</name>
</gene>
<dbReference type="InterPro" id="IPR036873">
    <property type="entry name" value="Rhodanese-like_dom_sf"/>
</dbReference>
<evidence type="ECO:0000259" key="3">
    <source>
        <dbReference type="PROSITE" id="PS50206"/>
    </source>
</evidence>
<dbReference type="InterPro" id="IPR036866">
    <property type="entry name" value="RibonucZ/Hydroxyglut_hydro"/>
</dbReference>